<evidence type="ECO:0000313" key="7">
    <source>
        <dbReference type="EMBL" id="MRX52439.1"/>
    </source>
</evidence>
<evidence type="ECO:0000256" key="5">
    <source>
        <dbReference type="ARBA" id="ARBA00023012"/>
    </source>
</evidence>
<dbReference type="RefSeq" id="WP_154317821.1">
    <property type="nucleotide sequence ID" value="NZ_CAJFZX010000002.1"/>
</dbReference>
<dbReference type="PANTHER" id="PTHR24421">
    <property type="entry name" value="NITRATE/NITRITE SENSOR PROTEIN NARX-RELATED"/>
    <property type="match status" value="1"/>
</dbReference>
<keyword evidence="5" id="KW-0902">Two-component regulatory system</keyword>
<dbReference type="SUPFAM" id="SSF55781">
    <property type="entry name" value="GAF domain-like"/>
    <property type="match status" value="1"/>
</dbReference>
<dbReference type="InterPro" id="IPR003018">
    <property type="entry name" value="GAF"/>
</dbReference>
<evidence type="ECO:0000259" key="6">
    <source>
        <dbReference type="SMART" id="SM00065"/>
    </source>
</evidence>
<dbReference type="Pfam" id="PF13185">
    <property type="entry name" value="GAF_2"/>
    <property type="match status" value="1"/>
</dbReference>
<dbReference type="Pfam" id="PF07730">
    <property type="entry name" value="HisKA_3"/>
    <property type="match status" value="1"/>
</dbReference>
<dbReference type="GO" id="GO:0046983">
    <property type="term" value="F:protein dimerization activity"/>
    <property type="evidence" value="ECO:0007669"/>
    <property type="project" value="InterPro"/>
</dbReference>
<protein>
    <recommendedName>
        <fullName evidence="2">histidine kinase</fullName>
        <ecNumber evidence="2">2.7.13.3</ecNumber>
    </recommendedName>
</protein>
<dbReference type="InterPro" id="IPR029016">
    <property type="entry name" value="GAF-like_dom_sf"/>
</dbReference>
<dbReference type="Gene3D" id="3.30.450.40">
    <property type="match status" value="1"/>
</dbReference>
<gene>
    <name evidence="7" type="ORF">GJU41_00520</name>
</gene>
<dbReference type="InterPro" id="IPR003594">
    <property type="entry name" value="HATPase_dom"/>
</dbReference>
<dbReference type="Proteomes" id="UP000441585">
    <property type="component" value="Unassembled WGS sequence"/>
</dbReference>
<keyword evidence="3" id="KW-0808">Transferase</keyword>
<dbReference type="PANTHER" id="PTHR24421:SF40">
    <property type="entry name" value="SENSOR HISTIDINE KINASE YHCY"/>
    <property type="match status" value="1"/>
</dbReference>
<dbReference type="InterPro" id="IPR011712">
    <property type="entry name" value="Sig_transdc_His_kin_sub3_dim/P"/>
</dbReference>
<dbReference type="GO" id="GO:0016020">
    <property type="term" value="C:membrane"/>
    <property type="evidence" value="ECO:0007669"/>
    <property type="project" value="InterPro"/>
</dbReference>
<evidence type="ECO:0000313" key="8">
    <source>
        <dbReference type="Proteomes" id="UP000441585"/>
    </source>
</evidence>
<dbReference type="EC" id="2.7.13.3" evidence="2"/>
<feature type="domain" description="GAF" evidence="6">
    <location>
        <begin position="26"/>
        <end position="177"/>
    </location>
</feature>
<dbReference type="Gene3D" id="1.20.5.1930">
    <property type="match status" value="1"/>
</dbReference>
<dbReference type="Pfam" id="PF02518">
    <property type="entry name" value="HATPase_c"/>
    <property type="match status" value="1"/>
</dbReference>
<evidence type="ECO:0000256" key="3">
    <source>
        <dbReference type="ARBA" id="ARBA00022679"/>
    </source>
</evidence>
<proteinExistence type="predicted"/>
<accession>A0A6I2M365</accession>
<sequence length="373" mass="41941">MANDEKRILELQTLKTIAETLNQSNDLDQMLDDVLKKLLHVTGLETGWIFLIDADKEYRLAADHKLPPALERDCKKAMCRGDCWCIDKFADGRLNKAANIINCKRLEDAEQFDWGETNEITHHATVPLRTGNEKIGLLNVASPNKTHFTTEELALLEAVAFQIGTAMKRMKLVENEQHLALIAERNRLAQDLHDSVNQLLFSIMLTARGSKEMTEDQKMKEMLTYVQDLSQEALAEMRALIWQLRPQGLENGIASALLNYAKILGLELETDIQGVQTLPCDTEEALWRIGQEALNNCKKHAQTKSAAIRIHRSKNEVTMSIRDQGAGFSYNEKVPLPSLGLQGMKNRAKKLNGTFQITAGLNKGTEIEVKIPI</sequence>
<dbReference type="SUPFAM" id="SSF55874">
    <property type="entry name" value="ATPase domain of HSP90 chaperone/DNA topoisomerase II/histidine kinase"/>
    <property type="match status" value="1"/>
</dbReference>
<evidence type="ECO:0000256" key="4">
    <source>
        <dbReference type="ARBA" id="ARBA00022777"/>
    </source>
</evidence>
<dbReference type="CDD" id="cd16917">
    <property type="entry name" value="HATPase_UhpB-NarQ-NarX-like"/>
    <property type="match status" value="1"/>
</dbReference>
<keyword evidence="8" id="KW-1185">Reference proteome</keyword>
<evidence type="ECO:0000256" key="2">
    <source>
        <dbReference type="ARBA" id="ARBA00012438"/>
    </source>
</evidence>
<reference evidence="7 8" key="1">
    <citation type="submission" date="2019-11" db="EMBL/GenBank/DDBJ databases">
        <title>Bacillus idriensis genome.</title>
        <authorList>
            <person name="Konopka E.N."/>
            <person name="Newman J.D."/>
        </authorList>
    </citation>
    <scope>NUCLEOTIDE SEQUENCE [LARGE SCALE GENOMIC DNA]</scope>
    <source>
        <strain evidence="7 8">DSM 19097</strain>
    </source>
</reference>
<dbReference type="Gene3D" id="3.30.565.10">
    <property type="entry name" value="Histidine kinase-like ATPase, C-terminal domain"/>
    <property type="match status" value="1"/>
</dbReference>
<dbReference type="AlphaFoldDB" id="A0A6I2M365"/>
<dbReference type="GO" id="GO:0000155">
    <property type="term" value="F:phosphorelay sensor kinase activity"/>
    <property type="evidence" value="ECO:0007669"/>
    <property type="project" value="InterPro"/>
</dbReference>
<dbReference type="EMBL" id="WKKF01000001">
    <property type="protein sequence ID" value="MRX52439.1"/>
    <property type="molecule type" value="Genomic_DNA"/>
</dbReference>
<organism evidence="7 8">
    <name type="scientific">Metabacillus idriensis</name>
    <dbReference type="NCBI Taxonomy" id="324768"/>
    <lineage>
        <taxon>Bacteria</taxon>
        <taxon>Bacillati</taxon>
        <taxon>Bacillota</taxon>
        <taxon>Bacilli</taxon>
        <taxon>Bacillales</taxon>
        <taxon>Bacillaceae</taxon>
        <taxon>Metabacillus</taxon>
    </lineage>
</organism>
<dbReference type="InterPro" id="IPR036890">
    <property type="entry name" value="HATPase_C_sf"/>
</dbReference>
<evidence type="ECO:0000256" key="1">
    <source>
        <dbReference type="ARBA" id="ARBA00000085"/>
    </source>
</evidence>
<name>A0A6I2M365_9BACI</name>
<comment type="caution">
    <text evidence="7">The sequence shown here is derived from an EMBL/GenBank/DDBJ whole genome shotgun (WGS) entry which is preliminary data.</text>
</comment>
<comment type="catalytic activity">
    <reaction evidence="1">
        <text>ATP + protein L-histidine = ADP + protein N-phospho-L-histidine.</text>
        <dbReference type="EC" id="2.7.13.3"/>
    </reaction>
</comment>
<dbReference type="SMART" id="SM00065">
    <property type="entry name" value="GAF"/>
    <property type="match status" value="1"/>
</dbReference>
<dbReference type="InterPro" id="IPR050482">
    <property type="entry name" value="Sensor_HK_TwoCompSys"/>
</dbReference>
<keyword evidence="4" id="KW-0418">Kinase</keyword>